<gene>
    <name evidence="12" type="ORF">D8B20_18040</name>
</gene>
<keyword evidence="7" id="KW-0805">Transcription regulation</keyword>
<name>A0A518XI09_9GAMM</name>
<keyword evidence="13" id="KW-1185">Reference proteome</keyword>
<dbReference type="CDD" id="cd01643">
    <property type="entry name" value="Bacterial_IMPase_like_2"/>
    <property type="match status" value="1"/>
</dbReference>
<dbReference type="EMBL" id="CP032703">
    <property type="protein sequence ID" value="QDY43833.1"/>
    <property type="molecule type" value="Genomic_DNA"/>
</dbReference>
<dbReference type="FunFam" id="3.30.540.10:FF:000003">
    <property type="entry name" value="Inositol-1-monophosphatase"/>
    <property type="match status" value="1"/>
</dbReference>
<dbReference type="PRINTS" id="PR00377">
    <property type="entry name" value="IMPHPHTASES"/>
</dbReference>
<evidence type="ECO:0000256" key="11">
    <source>
        <dbReference type="PIRSR" id="PIRSR600760-2"/>
    </source>
</evidence>
<feature type="binding site" evidence="11">
    <location>
        <position position="92"/>
    </location>
    <ligand>
        <name>Mg(2+)</name>
        <dbReference type="ChEBI" id="CHEBI:18420"/>
        <label>1</label>
        <note>catalytic</note>
    </ligand>
</feature>
<keyword evidence="12" id="KW-0614">Plasmid</keyword>
<comment type="similarity">
    <text evidence="3">Belongs to the inositol monophosphatase superfamily.</text>
</comment>
<evidence type="ECO:0000256" key="3">
    <source>
        <dbReference type="ARBA" id="ARBA00009759"/>
    </source>
</evidence>
<keyword evidence="8 11" id="KW-0460">Magnesium</keyword>
<geneLocation type="plasmid" evidence="12 13">
    <name>unnamed1</name>
</geneLocation>
<evidence type="ECO:0000256" key="8">
    <source>
        <dbReference type="ARBA" id="ARBA00022842"/>
    </source>
</evidence>
<evidence type="ECO:0000313" key="13">
    <source>
        <dbReference type="Proteomes" id="UP000319411"/>
    </source>
</evidence>
<dbReference type="RefSeq" id="WP_145890862.1">
    <property type="nucleotide sequence ID" value="NZ_CP032703.1"/>
</dbReference>
<dbReference type="Gene3D" id="3.40.190.80">
    <property type="match status" value="1"/>
</dbReference>
<evidence type="ECO:0000256" key="10">
    <source>
        <dbReference type="ARBA" id="ARBA00030730"/>
    </source>
</evidence>
<keyword evidence="7" id="KW-0804">Transcription</keyword>
<proteinExistence type="inferred from homology"/>
<comment type="catalytic activity">
    <reaction evidence="1">
        <text>a myo-inositol phosphate + H2O = myo-inositol + phosphate</text>
        <dbReference type="Rhea" id="RHEA:24056"/>
        <dbReference type="ChEBI" id="CHEBI:15377"/>
        <dbReference type="ChEBI" id="CHEBI:17268"/>
        <dbReference type="ChEBI" id="CHEBI:43474"/>
        <dbReference type="ChEBI" id="CHEBI:84139"/>
        <dbReference type="EC" id="3.1.3.25"/>
    </reaction>
</comment>
<reference evidence="12 13" key="1">
    <citation type="submission" date="2018-10" db="EMBL/GenBank/DDBJ databases">
        <title>Genome Sequencing of Pantoea dispersa DSM 32899.</title>
        <authorList>
            <person name="Nawrath M."/>
            <person name="Ottenheim C."/>
            <person name="Wilm A."/>
            <person name="Zimmermann W."/>
            <person name="Wu J.C."/>
        </authorList>
    </citation>
    <scope>NUCLEOTIDE SEQUENCE [LARGE SCALE GENOMIC DNA]</scope>
    <source>
        <strain evidence="12 13">DSM 32899</strain>
        <plasmid evidence="12 13">unnamed1</plasmid>
    </source>
</reference>
<keyword evidence="7" id="KW-0889">Transcription antitermination</keyword>
<dbReference type="PANTHER" id="PTHR20854">
    <property type="entry name" value="INOSITOL MONOPHOSPHATASE"/>
    <property type="match status" value="1"/>
</dbReference>
<dbReference type="KEGG" id="pdis:D8B20_18040"/>
<feature type="binding site" evidence="11">
    <location>
        <position position="95"/>
    </location>
    <ligand>
        <name>Mg(2+)</name>
        <dbReference type="ChEBI" id="CHEBI:18420"/>
        <label>1</label>
        <note>catalytic</note>
    </ligand>
</feature>
<sequence>MNHTGEEALLSRLKLAEKVARAGGEKALEWFHQRDALVVETKYDLQDVVSRADREVEQLIARQISAAYPADGFLGEEYGLQAGTSGYTWVVDPIDGTSPFLNGMPNWCVSVAVLHNGEPVIGVIYAPTYQECYVAAQGHGATLNGRRLQVDPTRTLQNHVTGFGANSHVSPDEVGRILADLLAAGGNFIRLGSGALMLAWVAAGRVVGYYEPYMHAWDCLAGYCLVKEAGGWYHPFNTEGERLLKGAKVLAVAPGAAADLQRIAGI</sequence>
<evidence type="ECO:0000256" key="9">
    <source>
        <dbReference type="ARBA" id="ARBA00023884"/>
    </source>
</evidence>
<keyword evidence="5 11" id="KW-0479">Metal-binding</keyword>
<evidence type="ECO:0000256" key="7">
    <source>
        <dbReference type="ARBA" id="ARBA00022814"/>
    </source>
</evidence>
<dbReference type="SUPFAM" id="SSF56655">
    <property type="entry name" value="Carbohydrate phosphatase"/>
    <property type="match status" value="1"/>
</dbReference>
<dbReference type="PANTHER" id="PTHR20854:SF4">
    <property type="entry name" value="INOSITOL-1-MONOPHOSPHATASE-RELATED"/>
    <property type="match status" value="1"/>
</dbReference>
<dbReference type="GO" id="GO:0046872">
    <property type="term" value="F:metal ion binding"/>
    <property type="evidence" value="ECO:0007669"/>
    <property type="project" value="UniProtKB-KW"/>
</dbReference>
<feature type="binding site" evidence="11">
    <location>
        <position position="218"/>
    </location>
    <ligand>
        <name>Mg(2+)</name>
        <dbReference type="ChEBI" id="CHEBI:18420"/>
        <label>1</label>
        <note>catalytic</note>
    </ligand>
</feature>
<keyword evidence="6" id="KW-0378">Hydrolase</keyword>
<dbReference type="GO" id="GO:0008934">
    <property type="term" value="F:inositol monophosphate 1-phosphatase activity"/>
    <property type="evidence" value="ECO:0007669"/>
    <property type="project" value="TreeGrafter"/>
</dbReference>
<evidence type="ECO:0000256" key="1">
    <source>
        <dbReference type="ARBA" id="ARBA00001033"/>
    </source>
</evidence>
<feature type="binding site" evidence="11">
    <location>
        <position position="94"/>
    </location>
    <ligand>
        <name>Mg(2+)</name>
        <dbReference type="ChEBI" id="CHEBI:18420"/>
        <label>1</label>
        <note>catalytic</note>
    </ligand>
</feature>
<evidence type="ECO:0000256" key="2">
    <source>
        <dbReference type="ARBA" id="ARBA00001946"/>
    </source>
</evidence>
<evidence type="ECO:0000313" key="12">
    <source>
        <dbReference type="EMBL" id="QDY43833.1"/>
    </source>
</evidence>
<dbReference type="GO" id="GO:0031564">
    <property type="term" value="P:transcription antitermination"/>
    <property type="evidence" value="ECO:0007669"/>
    <property type="project" value="UniProtKB-KW"/>
</dbReference>
<dbReference type="InterPro" id="IPR020583">
    <property type="entry name" value="Inositol_monoP_metal-BS"/>
</dbReference>
<dbReference type="Gene3D" id="3.30.540.10">
    <property type="entry name" value="Fructose-1,6-Bisphosphatase, subunit A, domain 1"/>
    <property type="match status" value="1"/>
</dbReference>
<dbReference type="PROSITE" id="PS00629">
    <property type="entry name" value="IMP_1"/>
    <property type="match status" value="1"/>
</dbReference>
<dbReference type="OrthoDB" id="9785695at2"/>
<evidence type="ECO:0000256" key="6">
    <source>
        <dbReference type="ARBA" id="ARBA00022801"/>
    </source>
</evidence>
<evidence type="ECO:0000256" key="5">
    <source>
        <dbReference type="ARBA" id="ARBA00022723"/>
    </source>
</evidence>
<dbReference type="InterPro" id="IPR000760">
    <property type="entry name" value="Inositol_monophosphatase-like"/>
</dbReference>
<dbReference type="Pfam" id="PF00459">
    <property type="entry name" value="Inositol_P"/>
    <property type="match status" value="1"/>
</dbReference>
<comment type="cofactor">
    <cofactor evidence="2 11">
        <name>Mg(2+)</name>
        <dbReference type="ChEBI" id="CHEBI:18420"/>
    </cofactor>
</comment>
<protein>
    <recommendedName>
        <fullName evidence="9">Nus factor SuhB</fullName>
        <ecNumber evidence="4">3.1.3.25</ecNumber>
    </recommendedName>
    <alternativeName>
        <fullName evidence="10">Inositol-1-monophosphatase</fullName>
    </alternativeName>
</protein>
<evidence type="ECO:0000256" key="4">
    <source>
        <dbReference type="ARBA" id="ARBA00013106"/>
    </source>
</evidence>
<dbReference type="GO" id="GO:0007165">
    <property type="term" value="P:signal transduction"/>
    <property type="evidence" value="ECO:0007669"/>
    <property type="project" value="TreeGrafter"/>
</dbReference>
<dbReference type="AlphaFoldDB" id="A0A518XI09"/>
<dbReference type="GO" id="GO:0006020">
    <property type="term" value="P:inositol metabolic process"/>
    <property type="evidence" value="ECO:0007669"/>
    <property type="project" value="TreeGrafter"/>
</dbReference>
<accession>A0A518XI09</accession>
<feature type="binding site" evidence="11">
    <location>
        <position position="76"/>
    </location>
    <ligand>
        <name>Mg(2+)</name>
        <dbReference type="ChEBI" id="CHEBI:18420"/>
        <label>1</label>
        <note>catalytic</note>
    </ligand>
</feature>
<dbReference type="EC" id="3.1.3.25" evidence="4"/>
<organism evidence="12 13">
    <name type="scientific">Candidatus Pantoea soli</name>
    <dbReference type="NCBI Taxonomy" id="3098669"/>
    <lineage>
        <taxon>Bacteria</taxon>
        <taxon>Pseudomonadati</taxon>
        <taxon>Pseudomonadota</taxon>
        <taxon>Gammaproteobacteria</taxon>
        <taxon>Enterobacterales</taxon>
        <taxon>Erwiniaceae</taxon>
        <taxon>Pantoea</taxon>
    </lineage>
</organism>
<dbReference type="Proteomes" id="UP000319411">
    <property type="component" value="Plasmid unnamed1"/>
</dbReference>